<evidence type="ECO:0000256" key="1">
    <source>
        <dbReference type="SAM" id="Phobius"/>
    </source>
</evidence>
<keyword evidence="1" id="KW-1133">Transmembrane helix</keyword>
<protein>
    <submittedName>
        <fullName evidence="2">Uncharacterized protein</fullName>
    </submittedName>
</protein>
<gene>
    <name evidence="2" type="ORF">HY473_01850</name>
</gene>
<dbReference type="AlphaFoldDB" id="A0A932YWM1"/>
<accession>A0A932YWM1</accession>
<keyword evidence="1" id="KW-0472">Membrane</keyword>
<organism evidence="2 3">
    <name type="scientific">Candidatus Sungiibacteriota bacterium</name>
    <dbReference type="NCBI Taxonomy" id="2750080"/>
    <lineage>
        <taxon>Bacteria</taxon>
        <taxon>Candidatus Sungiibacteriota</taxon>
    </lineage>
</organism>
<comment type="caution">
    <text evidence="2">The sequence shown here is derived from an EMBL/GenBank/DDBJ whole genome shotgun (WGS) entry which is preliminary data.</text>
</comment>
<reference evidence="2" key="1">
    <citation type="submission" date="2020-07" db="EMBL/GenBank/DDBJ databases">
        <title>Huge and variable diversity of episymbiotic CPR bacteria and DPANN archaea in groundwater ecosystems.</title>
        <authorList>
            <person name="He C.Y."/>
            <person name="Keren R."/>
            <person name="Whittaker M."/>
            <person name="Farag I.F."/>
            <person name="Doudna J."/>
            <person name="Cate J.H.D."/>
            <person name="Banfield J.F."/>
        </authorList>
    </citation>
    <scope>NUCLEOTIDE SEQUENCE</scope>
    <source>
        <strain evidence="2">NC_groundwater_1225_Ag_S-0.1um_56_177</strain>
    </source>
</reference>
<dbReference type="Proteomes" id="UP000756703">
    <property type="component" value="Unassembled WGS sequence"/>
</dbReference>
<feature type="transmembrane region" description="Helical" evidence="1">
    <location>
        <begin position="12"/>
        <end position="30"/>
    </location>
</feature>
<proteinExistence type="predicted"/>
<name>A0A932YWM1_9BACT</name>
<dbReference type="EMBL" id="JACQMI010000013">
    <property type="protein sequence ID" value="MBI4132812.1"/>
    <property type="molecule type" value="Genomic_DNA"/>
</dbReference>
<evidence type="ECO:0000313" key="2">
    <source>
        <dbReference type="EMBL" id="MBI4132812.1"/>
    </source>
</evidence>
<keyword evidence="1" id="KW-0812">Transmembrane</keyword>
<sequence length="205" mass="22499">MEFLKRFSSWRWWLVGIAVLAALAVAVIFLNRASSPTLPPGFAEKREAVSRILDVLGKRQDVDIRPLAELEANKDYSGAVALMEQALLANAMYEADVSSLAAASTELAALVGAVKSEGIGVKAREAFGLLVAFVQAEKKFYENRRRLYEVTRQYYSDLALKKKPPIPEELATMVDTVNADFAGAEELRRQFAAALAAFDDAVAQQ</sequence>
<evidence type="ECO:0000313" key="3">
    <source>
        <dbReference type="Proteomes" id="UP000756703"/>
    </source>
</evidence>